<comment type="function">
    <text evidence="8">Sodium-phosphate symporter.</text>
</comment>
<keyword evidence="5 8" id="KW-0812">Transmembrane</keyword>
<evidence type="ECO:0000313" key="10">
    <source>
        <dbReference type="Proteomes" id="UP000053766"/>
    </source>
</evidence>
<feature type="transmembrane region" description="Helical" evidence="8">
    <location>
        <begin position="201"/>
        <end position="225"/>
    </location>
</feature>
<keyword evidence="10" id="KW-1185">Reference proteome</keyword>
<dbReference type="PANTHER" id="PTHR11101">
    <property type="entry name" value="PHOSPHATE TRANSPORTER"/>
    <property type="match status" value="1"/>
</dbReference>
<protein>
    <recommendedName>
        <fullName evidence="8">Phosphate transporter</fullName>
    </recommendedName>
</protein>
<keyword evidence="6 8" id="KW-1133">Transmembrane helix</keyword>
<dbReference type="Proteomes" id="UP000053766">
    <property type="component" value="Unassembled WGS sequence"/>
</dbReference>
<dbReference type="GO" id="GO:0035435">
    <property type="term" value="P:phosphate ion transmembrane transport"/>
    <property type="evidence" value="ECO:0007669"/>
    <property type="project" value="TreeGrafter"/>
</dbReference>
<dbReference type="InterPro" id="IPR001204">
    <property type="entry name" value="Phos_transporter"/>
</dbReference>
<reference evidence="10" key="2">
    <citation type="journal article" date="2016" name="Sci. Rep.">
        <title>Dictyocaulus viviparus genome, variome and transcriptome elucidate lungworm biology and support future intervention.</title>
        <authorList>
            <person name="McNulty S.N."/>
            <person name="Strube C."/>
            <person name="Rosa B.A."/>
            <person name="Martin J.C."/>
            <person name="Tyagi R."/>
            <person name="Choi Y.J."/>
            <person name="Wang Q."/>
            <person name="Hallsworth Pepin K."/>
            <person name="Zhang X."/>
            <person name="Ozersky P."/>
            <person name="Wilson R.K."/>
            <person name="Sternberg P.W."/>
            <person name="Gasser R.B."/>
            <person name="Mitreva M."/>
        </authorList>
    </citation>
    <scope>NUCLEOTIDE SEQUENCE [LARGE SCALE GENOMIC DNA]</scope>
    <source>
        <strain evidence="10">HannoverDv2000</strain>
    </source>
</reference>
<evidence type="ECO:0000256" key="2">
    <source>
        <dbReference type="ARBA" id="ARBA00009916"/>
    </source>
</evidence>
<dbReference type="EMBL" id="KN716506">
    <property type="protein sequence ID" value="KJH44021.1"/>
    <property type="molecule type" value="Genomic_DNA"/>
</dbReference>
<evidence type="ECO:0000313" key="9">
    <source>
        <dbReference type="EMBL" id="KJH44021.1"/>
    </source>
</evidence>
<evidence type="ECO:0000256" key="5">
    <source>
        <dbReference type="ARBA" id="ARBA00022692"/>
    </source>
</evidence>
<feature type="transmembrane region" description="Helical" evidence="8">
    <location>
        <begin position="357"/>
        <end position="390"/>
    </location>
</feature>
<feature type="transmembrane region" description="Helical" evidence="8">
    <location>
        <begin position="53"/>
        <end position="72"/>
    </location>
</feature>
<feature type="transmembrane region" description="Helical" evidence="8">
    <location>
        <begin position="12"/>
        <end position="33"/>
    </location>
</feature>
<dbReference type="AlphaFoldDB" id="A0A0D8XNR3"/>
<evidence type="ECO:0000256" key="7">
    <source>
        <dbReference type="ARBA" id="ARBA00023136"/>
    </source>
</evidence>
<feature type="transmembrane region" description="Helical" evidence="8">
    <location>
        <begin position="410"/>
        <end position="433"/>
    </location>
</feature>
<dbReference type="GO" id="GO:0016020">
    <property type="term" value="C:membrane"/>
    <property type="evidence" value="ECO:0007669"/>
    <property type="project" value="UniProtKB-SubCell"/>
</dbReference>
<evidence type="ECO:0000256" key="1">
    <source>
        <dbReference type="ARBA" id="ARBA00004141"/>
    </source>
</evidence>
<name>A0A0D8XNR3_DICVI</name>
<accession>A0A0D8XNR3</accession>
<reference evidence="9 10" key="1">
    <citation type="submission" date="2013-11" db="EMBL/GenBank/DDBJ databases">
        <title>Draft genome of the bovine lungworm Dictyocaulus viviparus.</title>
        <authorList>
            <person name="Mitreva M."/>
        </authorList>
    </citation>
    <scope>NUCLEOTIDE SEQUENCE [LARGE SCALE GENOMIC DNA]</scope>
    <source>
        <strain evidence="9 10">HannoverDv2000</strain>
    </source>
</reference>
<dbReference type="GO" id="GO:0005315">
    <property type="term" value="F:phosphate transmembrane transporter activity"/>
    <property type="evidence" value="ECO:0007669"/>
    <property type="project" value="InterPro"/>
</dbReference>
<comment type="similarity">
    <text evidence="2 8">Belongs to the inorganic phosphate transporter (PiT) (TC 2.A.20) family.</text>
</comment>
<sequence length="434" mass="47261">MLDVLYDPTWTTHFFWLLVVAFIFAFSVSFGMGANDSCNDWGPAVGAGTVKLWQAYILCGIFNTIGAILLGYKVTETLRSGIVEMNVFDVYSIYNRTTYKYETVPHCDGAIPTGGFAPPSIINGTVEVECAKYTAAEFMIGQTGAMAGVAAFMIVSSFYKIPVSATHAIVGASLASSLYLRGNIGIKWLEIGGIDLGFDRFTWWQAGAISLIGGLAAMFLLAFPLKSWLKNRAKRLFDEEQQKNQQNLYYKILFFLSTSKDEKFYMVFNALQIVSSSLLSFSHGANDTANTVGPLLAVWMTYQTGYAFGAAETRDDSQMLLAFGAVAMIVGFLSLGHRTIKLIAQEITVDMSPISGFAIELGTAFTVLVCVKIGIPISSTHCAVGAVLFVGMTKSTTEGVSFRTFRKICIVWLLCFPVAAAISVLVTIILVQFV</sequence>
<evidence type="ECO:0000256" key="4">
    <source>
        <dbReference type="ARBA" id="ARBA00022592"/>
    </source>
</evidence>
<dbReference type="OrthoDB" id="260807at2759"/>
<keyword evidence="3 8" id="KW-0813">Transport</keyword>
<organism evidence="9 10">
    <name type="scientific">Dictyocaulus viviparus</name>
    <name type="common">Bovine lungworm</name>
    <dbReference type="NCBI Taxonomy" id="29172"/>
    <lineage>
        <taxon>Eukaryota</taxon>
        <taxon>Metazoa</taxon>
        <taxon>Ecdysozoa</taxon>
        <taxon>Nematoda</taxon>
        <taxon>Chromadorea</taxon>
        <taxon>Rhabditida</taxon>
        <taxon>Rhabditina</taxon>
        <taxon>Rhabditomorpha</taxon>
        <taxon>Strongyloidea</taxon>
        <taxon>Metastrongylidae</taxon>
        <taxon>Dictyocaulus</taxon>
    </lineage>
</organism>
<proteinExistence type="inferred from homology"/>
<evidence type="ECO:0000256" key="6">
    <source>
        <dbReference type="ARBA" id="ARBA00022989"/>
    </source>
</evidence>
<keyword evidence="7 8" id="KW-0472">Membrane</keyword>
<keyword evidence="4 8" id="KW-0592">Phosphate transport</keyword>
<gene>
    <name evidence="9" type="ORF">DICVIV_09951</name>
</gene>
<feature type="transmembrane region" description="Helical" evidence="8">
    <location>
        <begin position="320"/>
        <end position="337"/>
    </location>
</feature>
<evidence type="ECO:0000256" key="8">
    <source>
        <dbReference type="RuleBase" id="RU363058"/>
    </source>
</evidence>
<dbReference type="PANTHER" id="PTHR11101:SF52">
    <property type="entry name" value="PHOSPHATE TRANSPORTER"/>
    <property type="match status" value="1"/>
</dbReference>
<comment type="subcellular location">
    <subcellularLocation>
        <location evidence="1 8">Membrane</location>
        <topology evidence="1 8">Multi-pass membrane protein</topology>
    </subcellularLocation>
</comment>
<evidence type="ECO:0000256" key="3">
    <source>
        <dbReference type="ARBA" id="ARBA00022448"/>
    </source>
</evidence>
<dbReference type="Pfam" id="PF01384">
    <property type="entry name" value="PHO4"/>
    <property type="match status" value="2"/>
</dbReference>